<dbReference type="Proteomes" id="UP000326831">
    <property type="component" value="Chromosome"/>
</dbReference>
<name>A0A5P2UFV6_9ACTN</name>
<evidence type="ECO:0000256" key="1">
    <source>
        <dbReference type="SAM" id="MobiDB-lite"/>
    </source>
</evidence>
<dbReference type="InterPro" id="IPR009061">
    <property type="entry name" value="DNA-bd_dom_put_sf"/>
</dbReference>
<evidence type="ECO:0000259" key="2">
    <source>
        <dbReference type="Pfam" id="PF12728"/>
    </source>
</evidence>
<keyword evidence="3" id="KW-0238">DNA-binding</keyword>
<dbReference type="KEGG" id="ssub:CP968_07430"/>
<dbReference type="AlphaFoldDB" id="A0A5P2UFV6"/>
<dbReference type="GO" id="GO:0003677">
    <property type="term" value="F:DNA binding"/>
    <property type="evidence" value="ECO:0007669"/>
    <property type="project" value="UniProtKB-KW"/>
</dbReference>
<feature type="region of interest" description="Disordered" evidence="1">
    <location>
        <begin position="96"/>
        <end position="123"/>
    </location>
</feature>
<evidence type="ECO:0000313" key="3">
    <source>
        <dbReference type="EMBL" id="QEU78136.1"/>
    </source>
</evidence>
<evidence type="ECO:0000313" key="4">
    <source>
        <dbReference type="Proteomes" id="UP000326831"/>
    </source>
</evidence>
<feature type="domain" description="Helix-turn-helix" evidence="2">
    <location>
        <begin position="43"/>
        <end position="95"/>
    </location>
</feature>
<dbReference type="Pfam" id="PF12728">
    <property type="entry name" value="HTH_17"/>
    <property type="match status" value="1"/>
</dbReference>
<proteinExistence type="predicted"/>
<dbReference type="OrthoDB" id="4330189at2"/>
<dbReference type="SUPFAM" id="SSF46955">
    <property type="entry name" value="Putative DNA-binding domain"/>
    <property type="match status" value="1"/>
</dbReference>
<organism evidence="3 4">
    <name type="scientific">Streptomyces subrutilus</name>
    <dbReference type="NCBI Taxonomy" id="36818"/>
    <lineage>
        <taxon>Bacteria</taxon>
        <taxon>Bacillati</taxon>
        <taxon>Actinomycetota</taxon>
        <taxon>Actinomycetes</taxon>
        <taxon>Kitasatosporales</taxon>
        <taxon>Streptomycetaceae</taxon>
        <taxon>Streptomyces</taxon>
    </lineage>
</organism>
<gene>
    <name evidence="3" type="ORF">CP968_07430</name>
</gene>
<protein>
    <submittedName>
        <fullName evidence="3">DNA-binding protein</fullName>
    </submittedName>
</protein>
<dbReference type="EMBL" id="CP023701">
    <property type="protein sequence ID" value="QEU78136.1"/>
    <property type="molecule type" value="Genomic_DNA"/>
</dbReference>
<keyword evidence="4" id="KW-1185">Reference proteome</keyword>
<reference evidence="3 4" key="1">
    <citation type="submission" date="2017-09" db="EMBL/GenBank/DDBJ databases">
        <authorList>
            <person name="Lee N."/>
            <person name="Cho B.-K."/>
        </authorList>
    </citation>
    <scope>NUCLEOTIDE SEQUENCE [LARGE SCALE GENOMIC DNA]</scope>
    <source>
        <strain evidence="3 4">ATCC 27467</strain>
    </source>
</reference>
<sequence>MSVAAGCRRKTPKVRYVRSVACDSELLANVRTSPRVSPLERGFLNVGEAAEYLGLSPATLYVRRHRRQGPPSFRMGRSGRVMYRIQTLDEWIREQERADSRSNASLSPVNAAPQRRAGYPATT</sequence>
<dbReference type="RefSeq" id="WP_150517228.1">
    <property type="nucleotide sequence ID" value="NZ_BMVX01000004.1"/>
</dbReference>
<dbReference type="InterPro" id="IPR041657">
    <property type="entry name" value="HTH_17"/>
</dbReference>
<accession>A0A5P2UFV6</accession>